<feature type="domain" description="MaoC-like" evidence="2">
    <location>
        <begin position="251"/>
        <end position="304"/>
    </location>
</feature>
<gene>
    <name evidence="3" type="ORF">CKM354_000575600</name>
</gene>
<dbReference type="InterPro" id="IPR002539">
    <property type="entry name" value="MaoC-like_dom"/>
</dbReference>
<evidence type="ECO:0000313" key="3">
    <source>
        <dbReference type="EMBL" id="GIZ42486.1"/>
    </source>
</evidence>
<accession>A0A9P3CI66</accession>
<comment type="caution">
    <text evidence="3">The sequence shown here is derived from an EMBL/GenBank/DDBJ whole genome shotgun (WGS) entry which is preliminary data.</text>
</comment>
<protein>
    <recommendedName>
        <fullName evidence="2">MaoC-like domain-containing protein</fullName>
    </recommendedName>
</protein>
<dbReference type="EMBL" id="BOLY01000003">
    <property type="protein sequence ID" value="GIZ42486.1"/>
    <property type="molecule type" value="Genomic_DNA"/>
</dbReference>
<dbReference type="PANTHER" id="PTHR43841">
    <property type="entry name" value="3-HYDROXYACYL-THIOESTER DEHYDRATASE HTDX-RELATED"/>
    <property type="match status" value="1"/>
</dbReference>
<evidence type="ECO:0000256" key="1">
    <source>
        <dbReference type="SAM" id="SignalP"/>
    </source>
</evidence>
<dbReference type="Gene3D" id="3.10.129.10">
    <property type="entry name" value="Hotdog Thioesterase"/>
    <property type="match status" value="1"/>
</dbReference>
<reference evidence="3 4" key="1">
    <citation type="submission" date="2021-01" db="EMBL/GenBank/DDBJ databases">
        <title>Cercospora kikuchii MAFF 305040 whole genome shotgun sequence.</title>
        <authorList>
            <person name="Kashiwa T."/>
            <person name="Suzuki T."/>
        </authorList>
    </citation>
    <scope>NUCLEOTIDE SEQUENCE [LARGE SCALE GENOMIC DNA]</scope>
    <source>
        <strain evidence="3 4">MAFF 305040</strain>
    </source>
</reference>
<dbReference type="AlphaFoldDB" id="A0A9P3CI66"/>
<dbReference type="Pfam" id="PF01575">
    <property type="entry name" value="MaoC_dehydratas"/>
    <property type="match status" value="1"/>
</dbReference>
<dbReference type="RefSeq" id="XP_044656973.1">
    <property type="nucleotide sequence ID" value="XM_044801038.1"/>
</dbReference>
<keyword evidence="1" id="KW-0732">Signal</keyword>
<dbReference type="OrthoDB" id="533830at2759"/>
<sequence length="374" mass="41121">MTTLLYSLLALFSSLAAYLVLTKPNPKADCQILTLRSPNQITSVDIWSLVLQAILKHLPGYSPALIAGSNESQTFHLPAVRTEGLLRISDENIASFIDAVDPQSRTVSSGTHAGTINPLFLPAQTVPLIITILANRNCPIRPLGAVNTRNVFHFLNPALCRDTTALKAAAAAGELSYGARFGGETRPGRRRKRGVEFCVAIEVFTSNEIVLRQECYFLQFLPKNALPKWDGKEQPKPEAVTIQDNVINCKLSLSSEDPIRWAATSKDYNPIHVSKIGANLFGFKNVIAHGNHVGALAVQQLHKDASFSSSEAYRTCWQSDRPFSIELDFTRPFILPATADIQWLTQRDASEQPRVGLKVMRGEKVCLEGSVVSK</sequence>
<keyword evidence="4" id="KW-1185">Reference proteome</keyword>
<dbReference type="GeneID" id="68291331"/>
<evidence type="ECO:0000259" key="2">
    <source>
        <dbReference type="Pfam" id="PF01575"/>
    </source>
</evidence>
<proteinExistence type="predicted"/>
<evidence type="ECO:0000313" key="4">
    <source>
        <dbReference type="Proteomes" id="UP000825890"/>
    </source>
</evidence>
<dbReference type="Proteomes" id="UP000825890">
    <property type="component" value="Unassembled WGS sequence"/>
</dbReference>
<organism evidence="3 4">
    <name type="scientific">Cercospora kikuchii</name>
    <dbReference type="NCBI Taxonomy" id="84275"/>
    <lineage>
        <taxon>Eukaryota</taxon>
        <taxon>Fungi</taxon>
        <taxon>Dikarya</taxon>
        <taxon>Ascomycota</taxon>
        <taxon>Pezizomycotina</taxon>
        <taxon>Dothideomycetes</taxon>
        <taxon>Dothideomycetidae</taxon>
        <taxon>Mycosphaerellales</taxon>
        <taxon>Mycosphaerellaceae</taxon>
        <taxon>Cercospora</taxon>
    </lineage>
</organism>
<feature type="chain" id="PRO_5040218558" description="MaoC-like domain-containing protein" evidence="1">
    <location>
        <begin position="23"/>
        <end position="374"/>
    </location>
</feature>
<dbReference type="InterPro" id="IPR029069">
    <property type="entry name" value="HotDog_dom_sf"/>
</dbReference>
<name>A0A9P3CI66_9PEZI</name>
<dbReference type="PANTHER" id="PTHR43841:SF1">
    <property type="entry name" value="3-HYDROXYACYL-THIOESTER DEHYDRATASE X"/>
    <property type="match status" value="1"/>
</dbReference>
<dbReference type="SUPFAM" id="SSF54637">
    <property type="entry name" value="Thioesterase/thiol ester dehydrase-isomerase"/>
    <property type="match status" value="1"/>
</dbReference>
<feature type="signal peptide" evidence="1">
    <location>
        <begin position="1"/>
        <end position="22"/>
    </location>
</feature>